<sequence>MSVKDHLIWKASTVYKRLADAYESPVTMDKPVCFIDTDSDGKLCVQQSALQILQQIQQPVVVVAVVGLYRTGKSYLMNRLAGKQTGFALGSTIESKTKGIWMWCVPHPTEAGTTLVLLDTEGLGDVDKGDPKHDTNIFCLAVLLSSTLVYNSRGTIDNKAIMDLRYVTELTECIKVKSSNIDDSSEFVKFFPSFIWAVRDFTLERKVDGKDVTEDEYLEFALKLKHGTSRRVMEYNFPRECIQKFFPSRKCFTFPFPTAKEKLSCLESLDSADISSEFLKVTDNFCKFVFRDSSVKRLKDEYTVTGRVLGHLATTYVDTISSGSVPCLENAVIAMAVIENEAAVKVGLQVYQSGMEKLKDSFPLELKAVSSEHQDLSSTATQAFMKRSFRDTDGKYLKSLEVGSVCLFRMVVNH</sequence>
<dbReference type="FunFam" id="3.40.50.300:FF:002581">
    <property type="entry name" value="Guanylate-binding protein 4"/>
    <property type="match status" value="1"/>
</dbReference>
<name>A0ABD0MVJ0_CIRMR</name>
<evidence type="ECO:0000256" key="3">
    <source>
        <dbReference type="ARBA" id="ARBA00023134"/>
    </source>
</evidence>
<comment type="caution">
    <text evidence="6">The sequence shown here is derived from an EMBL/GenBank/DDBJ whole genome shotgun (WGS) entry which is preliminary data.</text>
</comment>
<dbReference type="Pfam" id="PF02841">
    <property type="entry name" value="GBP_C"/>
    <property type="match status" value="1"/>
</dbReference>
<dbReference type="SUPFAM" id="SSF52540">
    <property type="entry name" value="P-loop containing nucleoside triphosphate hydrolases"/>
    <property type="match status" value="1"/>
</dbReference>
<feature type="domain" description="GB1/RHD3-type G" evidence="5">
    <location>
        <begin position="57"/>
        <end position="294"/>
    </location>
</feature>
<dbReference type="Proteomes" id="UP001529510">
    <property type="component" value="Unassembled WGS sequence"/>
</dbReference>
<comment type="similarity">
    <text evidence="4">Belongs to the TRAFAC class dynamin-like GTPase superfamily. GB1/RHD3 GTPase family.</text>
</comment>
<dbReference type="InterPro" id="IPR036543">
    <property type="entry name" value="Guanylate-bd_C_sf"/>
</dbReference>
<dbReference type="Pfam" id="PF02263">
    <property type="entry name" value="GBP"/>
    <property type="match status" value="1"/>
</dbReference>
<dbReference type="GO" id="GO:0016787">
    <property type="term" value="F:hydrolase activity"/>
    <property type="evidence" value="ECO:0007669"/>
    <property type="project" value="UniProtKB-KW"/>
</dbReference>
<reference evidence="6 7" key="1">
    <citation type="submission" date="2024-05" db="EMBL/GenBank/DDBJ databases">
        <title>Genome sequencing and assembly of Indian major carp, Cirrhinus mrigala (Hamilton, 1822).</title>
        <authorList>
            <person name="Mohindra V."/>
            <person name="Chowdhury L.M."/>
            <person name="Lal K."/>
            <person name="Jena J.K."/>
        </authorList>
    </citation>
    <scope>NUCLEOTIDE SEQUENCE [LARGE SCALE GENOMIC DNA]</scope>
    <source>
        <strain evidence="6">CM1030</strain>
        <tissue evidence="6">Blood</tissue>
    </source>
</reference>
<keyword evidence="3" id="KW-0342">GTP-binding</keyword>
<dbReference type="GO" id="GO:0005525">
    <property type="term" value="F:GTP binding"/>
    <property type="evidence" value="ECO:0007669"/>
    <property type="project" value="UniProtKB-KW"/>
</dbReference>
<dbReference type="EMBL" id="JAMKFB020000053">
    <property type="protein sequence ID" value="KAL0154010.1"/>
    <property type="molecule type" value="Genomic_DNA"/>
</dbReference>
<keyword evidence="1" id="KW-0547">Nucleotide-binding</keyword>
<evidence type="ECO:0000313" key="6">
    <source>
        <dbReference type="EMBL" id="KAL0154010.1"/>
    </source>
</evidence>
<dbReference type="InterPro" id="IPR003191">
    <property type="entry name" value="Guanylate-bd/ATL_C"/>
</dbReference>
<dbReference type="Gene3D" id="3.40.50.300">
    <property type="entry name" value="P-loop containing nucleotide triphosphate hydrolases"/>
    <property type="match status" value="1"/>
</dbReference>
<proteinExistence type="inferred from homology"/>
<dbReference type="InterPro" id="IPR015894">
    <property type="entry name" value="Guanylate-bd_N"/>
</dbReference>
<dbReference type="InterPro" id="IPR030386">
    <property type="entry name" value="G_GB1_RHD3_dom"/>
</dbReference>
<organism evidence="6 7">
    <name type="scientific">Cirrhinus mrigala</name>
    <name type="common">Mrigala</name>
    <dbReference type="NCBI Taxonomy" id="683832"/>
    <lineage>
        <taxon>Eukaryota</taxon>
        <taxon>Metazoa</taxon>
        <taxon>Chordata</taxon>
        <taxon>Craniata</taxon>
        <taxon>Vertebrata</taxon>
        <taxon>Euteleostomi</taxon>
        <taxon>Actinopterygii</taxon>
        <taxon>Neopterygii</taxon>
        <taxon>Teleostei</taxon>
        <taxon>Ostariophysi</taxon>
        <taxon>Cypriniformes</taxon>
        <taxon>Cyprinidae</taxon>
        <taxon>Labeoninae</taxon>
        <taxon>Labeonini</taxon>
        <taxon>Cirrhinus</taxon>
    </lineage>
</organism>
<dbReference type="PANTHER" id="PTHR10751">
    <property type="entry name" value="GUANYLATE BINDING PROTEIN"/>
    <property type="match status" value="1"/>
</dbReference>
<dbReference type="AlphaFoldDB" id="A0ABD0MVJ0"/>
<evidence type="ECO:0000256" key="4">
    <source>
        <dbReference type="PROSITE-ProRule" id="PRU01052"/>
    </source>
</evidence>
<evidence type="ECO:0000313" key="7">
    <source>
        <dbReference type="Proteomes" id="UP001529510"/>
    </source>
</evidence>
<dbReference type="CDD" id="cd01851">
    <property type="entry name" value="GBP"/>
    <property type="match status" value="1"/>
</dbReference>
<dbReference type="InterPro" id="IPR027417">
    <property type="entry name" value="P-loop_NTPase"/>
</dbReference>
<evidence type="ECO:0000256" key="1">
    <source>
        <dbReference type="ARBA" id="ARBA00022741"/>
    </source>
</evidence>
<keyword evidence="2" id="KW-0378">Hydrolase</keyword>
<accession>A0ABD0MVJ0</accession>
<evidence type="ECO:0000256" key="2">
    <source>
        <dbReference type="ARBA" id="ARBA00022801"/>
    </source>
</evidence>
<protein>
    <recommendedName>
        <fullName evidence="5">GB1/RHD3-type G domain-containing protein</fullName>
    </recommendedName>
</protein>
<evidence type="ECO:0000259" key="5">
    <source>
        <dbReference type="PROSITE" id="PS51715"/>
    </source>
</evidence>
<gene>
    <name evidence="6" type="ORF">M9458_050669</name>
</gene>
<dbReference type="SUPFAM" id="SSF48340">
    <property type="entry name" value="Interferon-induced guanylate-binding protein 1 (GBP1), C-terminal domain"/>
    <property type="match status" value="1"/>
</dbReference>
<dbReference type="Gene3D" id="1.20.1000.10">
    <property type="entry name" value="Guanylate-binding protein, C-terminal domain"/>
    <property type="match status" value="1"/>
</dbReference>
<keyword evidence="7" id="KW-1185">Reference proteome</keyword>
<dbReference type="PROSITE" id="PS51715">
    <property type="entry name" value="G_GB1_RHD3"/>
    <property type="match status" value="1"/>
</dbReference>